<dbReference type="InterPro" id="IPR026444">
    <property type="entry name" value="Secre_tail"/>
</dbReference>
<dbReference type="AlphaFoldDB" id="A0A9D7SCX7"/>
<dbReference type="Gene3D" id="2.130.10.10">
    <property type="entry name" value="YVTN repeat-like/Quinoprotein amine dehydrogenase"/>
    <property type="match status" value="1"/>
</dbReference>
<evidence type="ECO:0000313" key="3">
    <source>
        <dbReference type="Proteomes" id="UP000808349"/>
    </source>
</evidence>
<feature type="domain" description="Secretion system C-terminal sorting" evidence="1">
    <location>
        <begin position="435"/>
        <end position="498"/>
    </location>
</feature>
<dbReference type="SUPFAM" id="SSF82171">
    <property type="entry name" value="DPP6 N-terminal domain-like"/>
    <property type="match status" value="1"/>
</dbReference>
<dbReference type="InterPro" id="IPR015943">
    <property type="entry name" value="WD40/YVTN_repeat-like_dom_sf"/>
</dbReference>
<evidence type="ECO:0000313" key="2">
    <source>
        <dbReference type="EMBL" id="MBK9719639.1"/>
    </source>
</evidence>
<name>A0A9D7SCX7_9BACT</name>
<gene>
    <name evidence="2" type="ORF">IPO85_19400</name>
</gene>
<accession>A0A9D7SCX7</accession>
<reference evidence="2 3" key="1">
    <citation type="submission" date="2020-10" db="EMBL/GenBank/DDBJ databases">
        <title>Connecting structure to function with the recovery of over 1000 high-quality activated sludge metagenome-assembled genomes encoding full-length rRNA genes using long-read sequencing.</title>
        <authorList>
            <person name="Singleton C.M."/>
            <person name="Petriglieri F."/>
            <person name="Kristensen J.M."/>
            <person name="Kirkegaard R.H."/>
            <person name="Michaelsen T.Y."/>
            <person name="Andersen M.H."/>
            <person name="Karst S.M."/>
            <person name="Dueholm M.S."/>
            <person name="Nielsen P.H."/>
            <person name="Albertsen M."/>
        </authorList>
    </citation>
    <scope>NUCLEOTIDE SEQUENCE [LARGE SCALE GENOMIC DNA]</scope>
    <source>
        <strain evidence="2">Ribe_18-Q3-R11-54_BAT3C.373</strain>
    </source>
</reference>
<comment type="caution">
    <text evidence="2">The sequence shown here is derived from an EMBL/GenBank/DDBJ whole genome shotgun (WGS) entry which is preliminary data.</text>
</comment>
<dbReference type="NCBIfam" id="TIGR04183">
    <property type="entry name" value="Por_Secre_tail"/>
    <property type="match status" value="1"/>
</dbReference>
<dbReference type="Proteomes" id="UP000808349">
    <property type="component" value="Unassembled WGS sequence"/>
</dbReference>
<proteinExistence type="predicted"/>
<dbReference type="Pfam" id="PF18962">
    <property type="entry name" value="Por_Secre_tail"/>
    <property type="match status" value="1"/>
</dbReference>
<organism evidence="2 3">
    <name type="scientific">Candidatus Defluviibacterium haderslevense</name>
    <dbReference type="NCBI Taxonomy" id="2981993"/>
    <lineage>
        <taxon>Bacteria</taxon>
        <taxon>Pseudomonadati</taxon>
        <taxon>Bacteroidota</taxon>
        <taxon>Saprospiria</taxon>
        <taxon>Saprospirales</taxon>
        <taxon>Saprospiraceae</taxon>
        <taxon>Candidatus Defluviibacterium</taxon>
    </lineage>
</organism>
<dbReference type="EMBL" id="JADKFW010000021">
    <property type="protein sequence ID" value="MBK9719639.1"/>
    <property type="molecule type" value="Genomic_DNA"/>
</dbReference>
<protein>
    <submittedName>
        <fullName evidence="2">T9SS type A sorting domain-containing protein</fullName>
    </submittedName>
</protein>
<evidence type="ECO:0000259" key="1">
    <source>
        <dbReference type="Pfam" id="PF18962"/>
    </source>
</evidence>
<sequence>MSYKFVYNTIFCFVTFLLSITINAQKFDYNWPIGYSDAPVGLELGISQLSFNNKLEITYLYGKKELELGYSGSFINNKEGNLILITDGCSVMDKAANIIKNGENLNPGRTYDNYCKGINKYYPVINGNFFITSNSWNNANILIHQSGDPNNELLDVTSEKVYYTKIILNTQGNYEVVLKNEIINTNFAMIVSITALEHPDGDKWWICYREYNSNKFHFVLMGEDGIIKRDSQNIGPIMHKSSDGFSYQTKFSPDGKTYISGVRGVGLLQFDFDRNNAKLSNMKVIHTPNDSGFVRGICFSPDNRLLYFSQDTNLFQYDLQDSSLLNTPIIVGHVDKRTKTDWPYSLGCMHLGPDCRIYVSPGSTVENMHVIHHPNSKGLACGFEVDAIVMPTRLAWSVPNLMTFRTTGNQKLCDSTIQFITSTVNIHDSNNKLFIYPNPVSDKLFIQFRSEARSILTLSLIDGKGNKIRNEKLKLGDNTLDVHDLMGGMYYLLIYERSKILAQGKFLKY</sequence>